<evidence type="ECO:0000313" key="1">
    <source>
        <dbReference type="EMBL" id="MBR0664734.1"/>
    </source>
</evidence>
<organism evidence="1 2">
    <name type="scientific">Plastoroseomonas hellenica</name>
    <dbReference type="NCBI Taxonomy" id="2687306"/>
    <lineage>
        <taxon>Bacteria</taxon>
        <taxon>Pseudomonadati</taxon>
        <taxon>Pseudomonadota</taxon>
        <taxon>Alphaproteobacteria</taxon>
        <taxon>Acetobacterales</taxon>
        <taxon>Acetobacteraceae</taxon>
        <taxon>Plastoroseomonas</taxon>
    </lineage>
</organism>
<keyword evidence="2" id="KW-1185">Reference proteome</keyword>
<reference evidence="2" key="1">
    <citation type="journal article" date="2021" name="Syst. Appl. Microbiol.">
        <title>Roseomonas hellenica sp. nov., isolated from roots of wild-growing Alkanna tinctoria.</title>
        <authorList>
            <person name="Rat A."/>
            <person name="Naranjo H.D."/>
            <person name="Lebbe L."/>
            <person name="Cnockaert M."/>
            <person name="Krigas N."/>
            <person name="Grigoriadou K."/>
            <person name="Maloupa E."/>
            <person name="Willems A."/>
        </authorList>
    </citation>
    <scope>NUCLEOTIDE SEQUENCE [LARGE SCALE GENOMIC DNA]</scope>
    <source>
        <strain evidence="2">LMG 31523</strain>
    </source>
</reference>
<dbReference type="SUPFAM" id="SSF46689">
    <property type="entry name" value="Homeodomain-like"/>
    <property type="match status" value="1"/>
</dbReference>
<dbReference type="RefSeq" id="WP_211852396.1">
    <property type="nucleotide sequence ID" value="NZ_JAAGBB010000010.1"/>
</dbReference>
<evidence type="ECO:0000313" key="2">
    <source>
        <dbReference type="Proteomes" id="UP001196870"/>
    </source>
</evidence>
<dbReference type="EMBL" id="JAAGBB010000010">
    <property type="protein sequence ID" value="MBR0664734.1"/>
    <property type="molecule type" value="Genomic_DNA"/>
</dbReference>
<sequence>MMMRVLRRETARPSLRQLAEAAGVTAPTLRHYFGSSRAEVIAAILEEFLKMGQARLASAAMTSAPFAESIHEFALSLVRGMRHAGPVRLGDAFAVGLAEGLLDPAIGPSALRFMVDPAQQALQRRLDEHVARGEMIEADTRAASLMLLSPILIAALHQDQMGGSACNPLDLEAAVSGICDAFIRAYSRKREKA</sequence>
<comment type="caution">
    <text evidence="1">The sequence shown here is derived from an EMBL/GenBank/DDBJ whole genome shotgun (WGS) entry which is preliminary data.</text>
</comment>
<dbReference type="Gene3D" id="1.10.10.60">
    <property type="entry name" value="Homeodomain-like"/>
    <property type="match status" value="1"/>
</dbReference>
<dbReference type="SUPFAM" id="SSF48498">
    <property type="entry name" value="Tetracyclin repressor-like, C-terminal domain"/>
    <property type="match status" value="1"/>
</dbReference>
<dbReference type="Gene3D" id="1.10.357.10">
    <property type="entry name" value="Tetracycline Repressor, domain 2"/>
    <property type="match status" value="1"/>
</dbReference>
<accession>A0ABS5EWR2</accession>
<name>A0ABS5EWR2_9PROT</name>
<proteinExistence type="predicted"/>
<dbReference type="InterPro" id="IPR009057">
    <property type="entry name" value="Homeodomain-like_sf"/>
</dbReference>
<gene>
    <name evidence="1" type="ORF">GXW71_10265</name>
</gene>
<dbReference type="InterPro" id="IPR036271">
    <property type="entry name" value="Tet_transcr_reg_TetR-rel_C_sf"/>
</dbReference>
<protein>
    <submittedName>
        <fullName evidence="1">TetR family transcriptional regulator</fullName>
    </submittedName>
</protein>
<dbReference type="Proteomes" id="UP001196870">
    <property type="component" value="Unassembled WGS sequence"/>
</dbReference>